<dbReference type="Proteomes" id="UP000076871">
    <property type="component" value="Unassembled WGS sequence"/>
</dbReference>
<sequence>VSHYSGMQTIRRRELSRIVFGEGSAPKYGPAMLVPEFCGKWLVHSVSTPSSRMQTLTRHSRF</sequence>
<reference evidence="1 2" key="1">
    <citation type="journal article" date="2016" name="Mol. Biol. Evol.">
        <title>Comparative Genomics of Early-Diverging Mushroom-Forming Fungi Provides Insights into the Origins of Lignocellulose Decay Capabilities.</title>
        <authorList>
            <person name="Nagy L.G."/>
            <person name="Riley R."/>
            <person name="Tritt A."/>
            <person name="Adam C."/>
            <person name="Daum C."/>
            <person name="Floudas D."/>
            <person name="Sun H."/>
            <person name="Yadav J.S."/>
            <person name="Pangilinan J."/>
            <person name="Larsson K.H."/>
            <person name="Matsuura K."/>
            <person name="Barry K."/>
            <person name="Labutti K."/>
            <person name="Kuo R."/>
            <person name="Ohm R.A."/>
            <person name="Bhattacharya S.S."/>
            <person name="Shirouzu T."/>
            <person name="Yoshinaga Y."/>
            <person name="Martin F.M."/>
            <person name="Grigoriev I.V."/>
            <person name="Hibbett D.S."/>
        </authorList>
    </citation>
    <scope>NUCLEOTIDE SEQUENCE [LARGE SCALE GENOMIC DNA]</scope>
    <source>
        <strain evidence="1 2">93-53</strain>
    </source>
</reference>
<keyword evidence="2" id="KW-1185">Reference proteome</keyword>
<feature type="non-terminal residue" evidence="1">
    <location>
        <position position="1"/>
    </location>
</feature>
<dbReference type="AlphaFoldDB" id="A0A165APE0"/>
<proteinExistence type="predicted"/>
<evidence type="ECO:0000313" key="2">
    <source>
        <dbReference type="Proteomes" id="UP000076871"/>
    </source>
</evidence>
<dbReference type="EMBL" id="KV427922">
    <property type="protein sequence ID" value="KZS99403.1"/>
    <property type="molecule type" value="Genomic_DNA"/>
</dbReference>
<protein>
    <submittedName>
        <fullName evidence="1">Uncharacterized protein</fullName>
    </submittedName>
</protein>
<name>A0A165APE0_9APHY</name>
<accession>A0A165APE0</accession>
<gene>
    <name evidence="1" type="ORF">LAESUDRAFT_733121</name>
</gene>
<dbReference type="InParanoid" id="A0A165APE0"/>
<evidence type="ECO:0000313" key="1">
    <source>
        <dbReference type="EMBL" id="KZS99403.1"/>
    </source>
</evidence>
<dbReference type="RefSeq" id="XP_040757144.1">
    <property type="nucleotide sequence ID" value="XM_040910393.1"/>
</dbReference>
<dbReference type="GeneID" id="63827422"/>
<organism evidence="1 2">
    <name type="scientific">Laetiporus sulphureus 93-53</name>
    <dbReference type="NCBI Taxonomy" id="1314785"/>
    <lineage>
        <taxon>Eukaryota</taxon>
        <taxon>Fungi</taxon>
        <taxon>Dikarya</taxon>
        <taxon>Basidiomycota</taxon>
        <taxon>Agaricomycotina</taxon>
        <taxon>Agaricomycetes</taxon>
        <taxon>Polyporales</taxon>
        <taxon>Laetiporus</taxon>
    </lineage>
</organism>